<dbReference type="PROSITE" id="PS50119">
    <property type="entry name" value="ZF_BBOX"/>
    <property type="match status" value="1"/>
</dbReference>
<dbReference type="InterPro" id="IPR017907">
    <property type="entry name" value="Znf_RING_CS"/>
</dbReference>
<sequence length="374" mass="42942">MMAEAYPNQAFRCLLCSQNYNQLRELPCFHTFCSTCLTLYIKAEHVAGDDDRPFFPCPVCDRPTAPITPNPFVDTWAKAFPINPISLAPTAENADVQDCAACLRDEENSPAEVWCTYCTEFLCKQCRVSHKRNKVSAEHKLLPITDARDASGFFDISISENCPTHTDKMLDVYCLDHSEMCCSVCVSLLHRTCSNIKSMEEVVRKTMQCSRETEWQEIRDEAEKMLEDDDAEIAKINSKEKEVSANMTKHVKHAKDHLDGMHATCQTECSRQFDLFRQQLAFRRQHNEAFHTKSTNTALLMSHQLGSDRQRFITREKAKGQLSGHFRCVDKNTKKQPEAYDITLNIETVIGDIMKLTRKYRHDIDKITKVTECF</sequence>
<evidence type="ECO:0000313" key="7">
    <source>
        <dbReference type="EMBL" id="OWF45993.1"/>
    </source>
</evidence>
<keyword evidence="3" id="KW-0862">Zinc</keyword>
<dbReference type="Gene3D" id="3.30.40.10">
    <property type="entry name" value="Zinc/RING finger domain, C3HC4 (zinc finger)"/>
    <property type="match status" value="1"/>
</dbReference>
<accession>A0A210QB99</accession>
<dbReference type="SUPFAM" id="SSF57845">
    <property type="entry name" value="B-box zinc-binding domain"/>
    <property type="match status" value="1"/>
</dbReference>
<dbReference type="SUPFAM" id="SSF57850">
    <property type="entry name" value="RING/U-box"/>
    <property type="match status" value="1"/>
</dbReference>
<comment type="caution">
    <text evidence="7">The sequence shown here is derived from an EMBL/GenBank/DDBJ whole genome shotgun (WGS) entry which is preliminary data.</text>
</comment>
<dbReference type="Proteomes" id="UP000242188">
    <property type="component" value="Unassembled WGS sequence"/>
</dbReference>
<dbReference type="InterPro" id="IPR018957">
    <property type="entry name" value="Znf_C3HC4_RING-type"/>
</dbReference>
<dbReference type="OrthoDB" id="10066958at2759"/>
<dbReference type="InterPro" id="IPR047153">
    <property type="entry name" value="TRIM45/56/19-like"/>
</dbReference>
<dbReference type="PROSITE" id="PS50089">
    <property type="entry name" value="ZF_RING_2"/>
    <property type="match status" value="1"/>
</dbReference>
<dbReference type="EMBL" id="NEDP02004329">
    <property type="protein sequence ID" value="OWF45993.1"/>
    <property type="molecule type" value="Genomic_DNA"/>
</dbReference>
<dbReference type="InterPro" id="IPR001841">
    <property type="entry name" value="Znf_RING"/>
</dbReference>
<keyword evidence="2 4" id="KW-0863">Zinc-finger</keyword>
<dbReference type="PANTHER" id="PTHR25462">
    <property type="entry name" value="BONUS, ISOFORM C-RELATED"/>
    <property type="match status" value="1"/>
</dbReference>
<evidence type="ECO:0000256" key="3">
    <source>
        <dbReference type="ARBA" id="ARBA00022833"/>
    </source>
</evidence>
<keyword evidence="1" id="KW-0479">Metal-binding</keyword>
<evidence type="ECO:0000313" key="8">
    <source>
        <dbReference type="Proteomes" id="UP000242188"/>
    </source>
</evidence>
<dbReference type="SMART" id="SM00336">
    <property type="entry name" value="BBOX"/>
    <property type="match status" value="1"/>
</dbReference>
<evidence type="ECO:0000256" key="2">
    <source>
        <dbReference type="ARBA" id="ARBA00022771"/>
    </source>
</evidence>
<evidence type="ECO:0000256" key="4">
    <source>
        <dbReference type="PROSITE-ProRule" id="PRU00024"/>
    </source>
</evidence>
<dbReference type="SMART" id="SM00184">
    <property type="entry name" value="RING"/>
    <property type="match status" value="1"/>
</dbReference>
<feature type="domain" description="B box-type" evidence="6">
    <location>
        <begin position="97"/>
        <end position="144"/>
    </location>
</feature>
<feature type="domain" description="RING-type" evidence="5">
    <location>
        <begin position="13"/>
        <end position="61"/>
    </location>
</feature>
<keyword evidence="8" id="KW-1185">Reference proteome</keyword>
<dbReference type="InterPro" id="IPR013083">
    <property type="entry name" value="Znf_RING/FYVE/PHD"/>
</dbReference>
<name>A0A210QB99_MIZYE</name>
<evidence type="ECO:0000256" key="1">
    <source>
        <dbReference type="ARBA" id="ARBA00022723"/>
    </source>
</evidence>
<organism evidence="7 8">
    <name type="scientific">Mizuhopecten yessoensis</name>
    <name type="common">Japanese scallop</name>
    <name type="synonym">Patinopecten yessoensis</name>
    <dbReference type="NCBI Taxonomy" id="6573"/>
    <lineage>
        <taxon>Eukaryota</taxon>
        <taxon>Metazoa</taxon>
        <taxon>Spiralia</taxon>
        <taxon>Lophotrochozoa</taxon>
        <taxon>Mollusca</taxon>
        <taxon>Bivalvia</taxon>
        <taxon>Autobranchia</taxon>
        <taxon>Pteriomorphia</taxon>
        <taxon>Pectinida</taxon>
        <taxon>Pectinoidea</taxon>
        <taxon>Pectinidae</taxon>
        <taxon>Mizuhopecten</taxon>
    </lineage>
</organism>
<dbReference type="PROSITE" id="PS00518">
    <property type="entry name" value="ZF_RING_1"/>
    <property type="match status" value="1"/>
</dbReference>
<dbReference type="GO" id="GO:0008270">
    <property type="term" value="F:zinc ion binding"/>
    <property type="evidence" value="ECO:0007669"/>
    <property type="project" value="UniProtKB-KW"/>
</dbReference>
<proteinExistence type="predicted"/>
<dbReference type="Pfam" id="PF00097">
    <property type="entry name" value="zf-C3HC4"/>
    <property type="match status" value="1"/>
</dbReference>
<evidence type="ECO:0000259" key="6">
    <source>
        <dbReference type="PROSITE" id="PS50119"/>
    </source>
</evidence>
<gene>
    <name evidence="7" type="ORF">KP79_PYT26269</name>
</gene>
<dbReference type="Gene3D" id="3.30.160.60">
    <property type="entry name" value="Classic Zinc Finger"/>
    <property type="match status" value="1"/>
</dbReference>
<dbReference type="AlphaFoldDB" id="A0A210QB99"/>
<protein>
    <submittedName>
        <fullName evidence="7">E3 ubiquitin-protein ligase TRIM33</fullName>
    </submittedName>
</protein>
<dbReference type="InterPro" id="IPR000315">
    <property type="entry name" value="Znf_B-box"/>
</dbReference>
<evidence type="ECO:0000259" key="5">
    <source>
        <dbReference type="PROSITE" id="PS50089"/>
    </source>
</evidence>
<reference evidence="7 8" key="1">
    <citation type="journal article" date="2017" name="Nat. Ecol. Evol.">
        <title>Scallop genome provides insights into evolution of bilaterian karyotype and development.</title>
        <authorList>
            <person name="Wang S."/>
            <person name="Zhang J."/>
            <person name="Jiao W."/>
            <person name="Li J."/>
            <person name="Xun X."/>
            <person name="Sun Y."/>
            <person name="Guo X."/>
            <person name="Huan P."/>
            <person name="Dong B."/>
            <person name="Zhang L."/>
            <person name="Hu X."/>
            <person name="Sun X."/>
            <person name="Wang J."/>
            <person name="Zhao C."/>
            <person name="Wang Y."/>
            <person name="Wang D."/>
            <person name="Huang X."/>
            <person name="Wang R."/>
            <person name="Lv J."/>
            <person name="Li Y."/>
            <person name="Zhang Z."/>
            <person name="Liu B."/>
            <person name="Lu W."/>
            <person name="Hui Y."/>
            <person name="Liang J."/>
            <person name="Zhou Z."/>
            <person name="Hou R."/>
            <person name="Li X."/>
            <person name="Liu Y."/>
            <person name="Li H."/>
            <person name="Ning X."/>
            <person name="Lin Y."/>
            <person name="Zhao L."/>
            <person name="Xing Q."/>
            <person name="Dou J."/>
            <person name="Li Y."/>
            <person name="Mao J."/>
            <person name="Guo H."/>
            <person name="Dou H."/>
            <person name="Li T."/>
            <person name="Mu C."/>
            <person name="Jiang W."/>
            <person name="Fu Q."/>
            <person name="Fu X."/>
            <person name="Miao Y."/>
            <person name="Liu J."/>
            <person name="Yu Q."/>
            <person name="Li R."/>
            <person name="Liao H."/>
            <person name="Li X."/>
            <person name="Kong Y."/>
            <person name="Jiang Z."/>
            <person name="Chourrout D."/>
            <person name="Li R."/>
            <person name="Bao Z."/>
        </authorList>
    </citation>
    <scope>NUCLEOTIDE SEQUENCE [LARGE SCALE GENOMIC DNA]</scope>
    <source>
        <strain evidence="7 8">PY_sf001</strain>
    </source>
</reference>
<dbReference type="PANTHER" id="PTHR25462:SF296">
    <property type="entry name" value="MEIOTIC P26, ISOFORM F"/>
    <property type="match status" value="1"/>
</dbReference>